<dbReference type="OrthoDB" id="111846at2157"/>
<organism evidence="5 6">
    <name type="scientific">Methanofollis tationis</name>
    <dbReference type="NCBI Taxonomy" id="81417"/>
    <lineage>
        <taxon>Archaea</taxon>
        <taxon>Methanobacteriati</taxon>
        <taxon>Methanobacteriota</taxon>
        <taxon>Stenosarchaea group</taxon>
        <taxon>Methanomicrobia</taxon>
        <taxon>Methanomicrobiales</taxon>
        <taxon>Methanomicrobiaceae</taxon>
        <taxon>Methanofollis</taxon>
    </lineage>
</organism>
<gene>
    <name evidence="5" type="ORF">HWN36_03725</name>
</gene>
<dbReference type="Proteomes" id="UP000570823">
    <property type="component" value="Unassembled WGS sequence"/>
</dbReference>
<accession>A0A7K4HMF3</accession>
<feature type="coiled-coil region" evidence="1">
    <location>
        <begin position="667"/>
        <end position="694"/>
    </location>
</feature>
<dbReference type="PANTHER" id="PTHR41259">
    <property type="entry name" value="DOUBLE-STRAND BREAK REPAIR RAD50 ATPASE, PUTATIVE-RELATED"/>
    <property type="match status" value="1"/>
</dbReference>
<dbReference type="SUPFAM" id="SSF52540">
    <property type="entry name" value="P-loop containing nucleoside triphosphate hydrolases"/>
    <property type="match status" value="1"/>
</dbReference>
<dbReference type="Pfam" id="PF13514">
    <property type="entry name" value="AAA_27"/>
    <property type="match status" value="1"/>
</dbReference>
<feature type="compositionally biased region" description="Basic and acidic residues" evidence="2">
    <location>
        <begin position="398"/>
        <end position="422"/>
    </location>
</feature>
<reference evidence="5 6" key="1">
    <citation type="submission" date="2020-06" db="EMBL/GenBank/DDBJ databases">
        <title>Methanofollis fontis sp. nov., a methanogen isolated from marine sediments near a cold seep at Four-Way Closure Ridge offshore southwestern Taiwan.</title>
        <authorList>
            <person name="Chen S.-C."/>
            <person name="Teng N.-H."/>
            <person name="Lin Y.-S."/>
            <person name="Lai M.-C."/>
            <person name="Chen H.-H."/>
            <person name="Wang C.-C."/>
        </authorList>
    </citation>
    <scope>NUCLEOTIDE SEQUENCE [LARGE SCALE GENOMIC DNA]</scope>
    <source>
        <strain evidence="5 6">DSM 2702</strain>
    </source>
</reference>
<keyword evidence="3" id="KW-0812">Transmembrane</keyword>
<feature type="coiled-coil region" evidence="1">
    <location>
        <begin position="176"/>
        <end position="234"/>
    </location>
</feature>
<evidence type="ECO:0000256" key="2">
    <source>
        <dbReference type="SAM" id="MobiDB-lite"/>
    </source>
</evidence>
<dbReference type="EMBL" id="JABXWR010000001">
    <property type="protein sequence ID" value="NVO66441.1"/>
    <property type="molecule type" value="Genomic_DNA"/>
</dbReference>
<evidence type="ECO:0000313" key="6">
    <source>
        <dbReference type="Proteomes" id="UP000570823"/>
    </source>
</evidence>
<protein>
    <submittedName>
        <fullName evidence="5">AAA family ATPase</fullName>
    </submittedName>
</protein>
<feature type="coiled-coil region" evidence="1">
    <location>
        <begin position="999"/>
        <end position="1026"/>
    </location>
</feature>
<dbReference type="InterPro" id="IPR027417">
    <property type="entry name" value="P-loop_NTPase"/>
</dbReference>
<evidence type="ECO:0000259" key="4">
    <source>
        <dbReference type="Pfam" id="PF13514"/>
    </source>
</evidence>
<feature type="coiled-coil region" evidence="1">
    <location>
        <begin position="275"/>
        <end position="302"/>
    </location>
</feature>
<dbReference type="PANTHER" id="PTHR41259:SF1">
    <property type="entry name" value="DOUBLE-STRAND BREAK REPAIR RAD50 ATPASE, PUTATIVE-RELATED"/>
    <property type="match status" value="1"/>
</dbReference>
<keyword evidence="3" id="KW-1133">Transmembrane helix</keyword>
<keyword evidence="6" id="KW-1185">Reference proteome</keyword>
<feature type="domain" description="YhaN AAA" evidence="4">
    <location>
        <begin position="1"/>
        <end position="206"/>
    </location>
</feature>
<keyword evidence="3" id="KW-0472">Membrane</keyword>
<dbReference type="InterPro" id="IPR038734">
    <property type="entry name" value="YhaN_AAA"/>
</dbReference>
<evidence type="ECO:0000256" key="1">
    <source>
        <dbReference type="SAM" id="Coils"/>
    </source>
</evidence>
<dbReference type="RefSeq" id="WP_176788137.1">
    <property type="nucleotide sequence ID" value="NZ_JABXWR010000001.1"/>
</dbReference>
<dbReference type="Gene3D" id="3.40.50.300">
    <property type="entry name" value="P-loop containing nucleotide triphosphate hydrolases"/>
    <property type="match status" value="2"/>
</dbReference>
<feature type="region of interest" description="Disordered" evidence="2">
    <location>
        <begin position="397"/>
        <end position="425"/>
    </location>
</feature>
<evidence type="ECO:0000313" key="5">
    <source>
        <dbReference type="EMBL" id="NVO66441.1"/>
    </source>
</evidence>
<evidence type="ECO:0000256" key="3">
    <source>
        <dbReference type="SAM" id="Phobius"/>
    </source>
</evidence>
<proteinExistence type="predicted"/>
<feature type="transmembrane region" description="Helical" evidence="3">
    <location>
        <begin position="591"/>
        <end position="619"/>
    </location>
</feature>
<keyword evidence="1" id="KW-0175">Coiled coil</keyword>
<name>A0A7K4HMF3_9EURY</name>
<feature type="transmembrane region" description="Helical" evidence="3">
    <location>
        <begin position="625"/>
        <end position="644"/>
    </location>
</feature>
<comment type="caution">
    <text evidence="5">The sequence shown here is derived from an EMBL/GenBank/DDBJ whole genome shotgun (WGS) entry which is preliminary data.</text>
</comment>
<sequence>MKISSLYIDGFGKFRDWKPPAPFGEGLTAIHGPNEAGKTTLLAFIRRMLYGFPDGRRKDLNHYSPINGGTIGGRLEIRGEDGQEYVLSRSGVRGDPLLTRPDGTAVRGMSPSSLLGPCDQVFYENVCAIGLGELQEVSTLSRDEIRERLAAAGAGNLPVRAVADALESSAAEIYTLKGKKKRINTLVKDLKAVETEVRSIQKSQQDYDPINDAILQKREAVSEEEKRRKRIEDEIAYCTALGQAWEAFAERKEGCDRLRSIPEIEPFPDGALEDLGRIETDLQRLGEERDDQKADCERLKGDIGSVVLRDEVLERADAIRALERTVERYHTQEKEHTSTAAELEQKQDDLDRALRDLGEGWNAESVLGFDTSVPVREEAKALRERLAGSATACAAAQSRHEAAEAEAREKRENREGLQRQRDAIPPSALRDAVLDQADRIRTIERTVERYLVQGKDLGGLQSELRQKQGELDRMLRDLGGDWDVERVTGFDASVPAREDHKNLRDRLSVSAQARDLEGSRCEAAEKDVAEKREHLGDLQKQRNAFGEVPDPATARTRLGWCREMVDGVQQLQDLEGRRQSILQEQARAREIVASLGAAPALPAWPAVLVVLSAVVVVGWGYLGGALQAAGVVAVLLLVAAAALFRARDGRAPAPGAEGAAEQYAGERETLAGQRRHVEEERENLEERIRSRAAMLGVGPLPSRGEAGEVLHACEDAVTAADRASDLDRDIAHAAEVSERAGKTLETRRQALEEAHTEYLAALDAWKGWCRQRALPETMNPDLVPDLIALIRQAAALAAGIQEMREREAIQAAEVRGFEEEVQGVVAICREVADGSTEAPGAIAGVESDRGGDATRRAAETLIRLMEDASAQAAKVSALDRDIVRAAEASERAEVSREAAQAALTQARTERLAALDAWKDWCRQRALPETTDPDLVPDLIAGIGQAATLCAGIEEVKRKMAGQSGDIRSFAEEVVSVADACNEPSDGPPDTVLEGLIRVLNVEEEARREYAALARQLKEKGEKLERTSVRYDAKKADLEALLRGQGAETLEEFRRLEALSRQRAEVARGIKDAESAIRRISGEERYPAFMAALETYDPVGMPVYRQEKEAELAAVRDRISHYHHEIGILTERCSGIESDGELTLLLSRAAALEEEIRQVSRQWAVYTAASGLLGMAVETFERERQPEILREAQAFFSRITDGRYTRVVRPLDGSEMYVEERSGGRKGIDELSRGTAEQLYLALRFGYIRDYATSSLAVPVIFDDILVNFDPVRRQNACLAIADLAETCQVLYFTCHPETLESLTAAVPDAVVVDLCGGV</sequence>